<dbReference type="GO" id="GO:0030170">
    <property type="term" value="F:pyridoxal phosphate binding"/>
    <property type="evidence" value="ECO:0007669"/>
    <property type="project" value="TreeGrafter"/>
</dbReference>
<dbReference type="InterPro" id="IPR000653">
    <property type="entry name" value="DegT/StrS_aminotransferase"/>
</dbReference>
<organism evidence="1">
    <name type="scientific">marine sediment metagenome</name>
    <dbReference type="NCBI Taxonomy" id="412755"/>
    <lineage>
        <taxon>unclassified sequences</taxon>
        <taxon>metagenomes</taxon>
        <taxon>ecological metagenomes</taxon>
    </lineage>
</organism>
<sequence>MDVGLDSFNIDVDEIEKAITDKTRAIMLVHLLGNPCSMDKIMAIARKYNLYVIEDACEAHGAEFKGQRVGSFGNLATFSFYFSHHISTIEGGMVLTNNEEFAELCKSLRVFGWIRELSAKDKIAKEYRHIGPMFLFINTGYCFRPTEIQGAFGIHQLQKLDKFIEIRRENARFWFDNLKQYENQLLLHSESEGTKHVWFGYPITVRRDAPFGKKEMVDFL</sequence>
<comment type="caution">
    <text evidence="1">The sequence shown here is derived from an EMBL/GenBank/DDBJ whole genome shotgun (WGS) entry which is preliminary data.</text>
</comment>
<dbReference type="PANTHER" id="PTHR30244:SF34">
    <property type="entry name" value="DTDP-4-AMINO-4,6-DIDEOXYGALACTOSE TRANSAMINASE"/>
    <property type="match status" value="1"/>
</dbReference>
<dbReference type="GO" id="GO:0000271">
    <property type="term" value="P:polysaccharide biosynthetic process"/>
    <property type="evidence" value="ECO:0007669"/>
    <property type="project" value="TreeGrafter"/>
</dbReference>
<dbReference type="InterPro" id="IPR015424">
    <property type="entry name" value="PyrdxlP-dep_Trfase"/>
</dbReference>
<proteinExistence type="predicted"/>
<evidence type="ECO:0000313" key="1">
    <source>
        <dbReference type="EMBL" id="GAI56483.1"/>
    </source>
</evidence>
<dbReference type="Gene3D" id="3.40.640.10">
    <property type="entry name" value="Type I PLP-dependent aspartate aminotransferase-like (Major domain)"/>
    <property type="match status" value="1"/>
</dbReference>
<protein>
    <recommendedName>
        <fullName evidence="2">DegT/DnrJ/EryC1/StrS aminotransferase</fullName>
    </recommendedName>
</protein>
<dbReference type="GO" id="GO:0008483">
    <property type="term" value="F:transaminase activity"/>
    <property type="evidence" value="ECO:0007669"/>
    <property type="project" value="TreeGrafter"/>
</dbReference>
<dbReference type="SUPFAM" id="SSF53383">
    <property type="entry name" value="PLP-dependent transferases"/>
    <property type="match status" value="1"/>
</dbReference>
<feature type="non-terminal residue" evidence="1">
    <location>
        <position position="220"/>
    </location>
</feature>
<dbReference type="InterPro" id="IPR015421">
    <property type="entry name" value="PyrdxlP-dep_Trfase_major"/>
</dbReference>
<accession>X1PKY3</accession>
<gene>
    <name evidence="1" type="ORF">S06H3_55198</name>
</gene>
<dbReference type="PANTHER" id="PTHR30244">
    <property type="entry name" value="TRANSAMINASE"/>
    <property type="match status" value="1"/>
</dbReference>
<dbReference type="EMBL" id="BARV01035364">
    <property type="protein sequence ID" value="GAI56483.1"/>
    <property type="molecule type" value="Genomic_DNA"/>
</dbReference>
<dbReference type="Pfam" id="PF01041">
    <property type="entry name" value="DegT_DnrJ_EryC1"/>
    <property type="match status" value="1"/>
</dbReference>
<name>X1PKY3_9ZZZZ</name>
<evidence type="ECO:0008006" key="2">
    <source>
        <dbReference type="Google" id="ProtNLM"/>
    </source>
</evidence>
<reference evidence="1" key="1">
    <citation type="journal article" date="2014" name="Front. Microbiol.">
        <title>High frequency of phylogenetically diverse reductive dehalogenase-homologous genes in deep subseafloor sedimentary metagenomes.</title>
        <authorList>
            <person name="Kawai M."/>
            <person name="Futagami T."/>
            <person name="Toyoda A."/>
            <person name="Takaki Y."/>
            <person name="Nishi S."/>
            <person name="Hori S."/>
            <person name="Arai W."/>
            <person name="Tsubouchi T."/>
            <person name="Morono Y."/>
            <person name="Uchiyama I."/>
            <person name="Ito T."/>
            <person name="Fujiyama A."/>
            <person name="Inagaki F."/>
            <person name="Takami H."/>
        </authorList>
    </citation>
    <scope>NUCLEOTIDE SEQUENCE</scope>
    <source>
        <strain evidence="1">Expedition CK06-06</strain>
    </source>
</reference>
<dbReference type="InterPro" id="IPR015422">
    <property type="entry name" value="PyrdxlP-dep_Trfase_small"/>
</dbReference>
<dbReference type="Gene3D" id="3.90.1150.10">
    <property type="entry name" value="Aspartate Aminotransferase, domain 1"/>
    <property type="match status" value="1"/>
</dbReference>
<dbReference type="AlphaFoldDB" id="X1PKY3"/>